<dbReference type="PANTHER" id="PTHR23021">
    <property type="entry name" value="SERPENTINE RECEPTOR, CLASS T"/>
    <property type="match status" value="1"/>
</dbReference>
<dbReference type="SUPFAM" id="SSF48508">
    <property type="entry name" value="Nuclear receptor ligand-binding domain"/>
    <property type="match status" value="1"/>
</dbReference>
<evidence type="ECO:0000256" key="4">
    <source>
        <dbReference type="SAM" id="Phobius"/>
    </source>
</evidence>
<evidence type="ECO:0000256" key="1">
    <source>
        <dbReference type="ARBA" id="ARBA00023015"/>
    </source>
</evidence>
<keyword evidence="4" id="KW-0472">Membrane</keyword>
<dbReference type="Proteomes" id="UP001175271">
    <property type="component" value="Unassembled WGS sequence"/>
</dbReference>
<feature type="transmembrane region" description="Helical" evidence="4">
    <location>
        <begin position="70"/>
        <end position="94"/>
    </location>
</feature>
<keyword evidence="4" id="KW-0812">Transmembrane</keyword>
<protein>
    <recommendedName>
        <fullName evidence="7">Serpentine receptor class gamma</fullName>
    </recommendedName>
</protein>
<feature type="transmembrane region" description="Helical" evidence="4">
    <location>
        <begin position="209"/>
        <end position="228"/>
    </location>
</feature>
<feature type="transmembrane region" description="Helical" evidence="4">
    <location>
        <begin position="150"/>
        <end position="173"/>
    </location>
</feature>
<keyword evidence="1" id="KW-0805">Transcription regulation</keyword>
<proteinExistence type="predicted"/>
<keyword evidence="3" id="KW-0675">Receptor</keyword>
<feature type="transmembrane region" description="Helical" evidence="4">
    <location>
        <begin position="249"/>
        <end position="269"/>
    </location>
</feature>
<feature type="transmembrane region" description="Helical" evidence="4">
    <location>
        <begin position="275"/>
        <end position="298"/>
    </location>
</feature>
<keyword evidence="2" id="KW-0804">Transcription</keyword>
<keyword evidence="4" id="KW-1133">Transmembrane helix</keyword>
<dbReference type="Gene3D" id="1.10.565.10">
    <property type="entry name" value="Retinoid X Receptor"/>
    <property type="match status" value="1"/>
</dbReference>
<evidence type="ECO:0000256" key="3">
    <source>
        <dbReference type="ARBA" id="ARBA00023170"/>
    </source>
</evidence>
<accession>A0AA39HIR9</accession>
<keyword evidence="6" id="KW-1185">Reference proteome</keyword>
<sequence length="567" mass="64805">MNMYVFHHDQYEYYYNCSMHTKEEWDSFGVRQTNIGTFSIVVGVISLSLYLPCLKAMLDPSLWKLSCYKLMFLNGIIDIWGIVTSCFLSGYLGLKGAVFCSYPDFLYIYGAVIIAVWGAQCMTVFLLAFNRCIDFWQMSFLANLFEGRRMYFWWMCPIVYSLVTLFFAASAPYNSISNMWVMDPYFGIPGIEADRTPYENVMMLNINNLLLLIGLTSCYTFLIGSVWYKSRTTGAATMSKFQRQVSIQAFLICSIIYSTGGIYVCFEFFPTLLPQIFMTICFLLWQWGFCGVIMIYMIMNKSLRTGVINFYLGLLCYDKTRNTRVSTTFMGALYGENSFKLIQDLLLPMVTLRFTEAEMMAFRLVNFWNPGSIGLTVPTVSLVKKASEKVIEKVSVKNTTQREAVLYRSLNGGGALRPQLFDDVDHIDAQVFLTAANSRDKVLKCPAYGEDFSTIYKIQCPMVTLRFTEAEMMALRLVNFWNPGSIGLTVPTVSLVKKATEKVIGELFTWYKDNGVADAATRMGNVLLLLLEHIPNHMKNLYEAVKLIPTFGVMYEWDSFMTDLLKT</sequence>
<gene>
    <name evidence="5" type="ORF">QR680_018704</name>
</gene>
<name>A0AA39HIR9_9BILA</name>
<dbReference type="EMBL" id="JAUCMV010000004">
    <property type="protein sequence ID" value="KAK0406642.1"/>
    <property type="molecule type" value="Genomic_DNA"/>
</dbReference>
<comment type="caution">
    <text evidence="5">The sequence shown here is derived from an EMBL/GenBank/DDBJ whole genome shotgun (WGS) entry which is preliminary data.</text>
</comment>
<evidence type="ECO:0000256" key="2">
    <source>
        <dbReference type="ARBA" id="ARBA00023163"/>
    </source>
</evidence>
<organism evidence="5 6">
    <name type="scientific">Steinernema hermaphroditum</name>
    <dbReference type="NCBI Taxonomy" id="289476"/>
    <lineage>
        <taxon>Eukaryota</taxon>
        <taxon>Metazoa</taxon>
        <taxon>Ecdysozoa</taxon>
        <taxon>Nematoda</taxon>
        <taxon>Chromadorea</taxon>
        <taxon>Rhabditida</taxon>
        <taxon>Tylenchina</taxon>
        <taxon>Panagrolaimomorpha</taxon>
        <taxon>Strongyloidoidea</taxon>
        <taxon>Steinernematidae</taxon>
        <taxon>Steinernema</taxon>
    </lineage>
</organism>
<reference evidence="5" key="1">
    <citation type="submission" date="2023-06" db="EMBL/GenBank/DDBJ databases">
        <title>Genomic analysis of the entomopathogenic nematode Steinernema hermaphroditum.</title>
        <authorList>
            <person name="Schwarz E.M."/>
            <person name="Heppert J.K."/>
            <person name="Baniya A."/>
            <person name="Schwartz H.T."/>
            <person name="Tan C.-H."/>
            <person name="Antoshechkin I."/>
            <person name="Sternberg P.W."/>
            <person name="Goodrich-Blair H."/>
            <person name="Dillman A.R."/>
        </authorList>
    </citation>
    <scope>NUCLEOTIDE SEQUENCE</scope>
    <source>
        <strain evidence="5">PS9179</strain>
        <tissue evidence="5">Whole animal</tissue>
    </source>
</reference>
<dbReference type="PANTHER" id="PTHR23021:SF11">
    <property type="entry name" value="SERPENTINE RECEPTOR, CLASS T"/>
    <property type="match status" value="1"/>
</dbReference>
<feature type="transmembrane region" description="Helical" evidence="4">
    <location>
        <begin position="35"/>
        <end position="58"/>
    </location>
</feature>
<feature type="transmembrane region" description="Helical" evidence="4">
    <location>
        <begin position="106"/>
        <end position="129"/>
    </location>
</feature>
<evidence type="ECO:0000313" key="6">
    <source>
        <dbReference type="Proteomes" id="UP001175271"/>
    </source>
</evidence>
<dbReference type="Pfam" id="PF10321">
    <property type="entry name" value="7TM_GPCR_Srt"/>
    <property type="match status" value="1"/>
</dbReference>
<dbReference type="InterPro" id="IPR019425">
    <property type="entry name" value="7TM_GPCR_serpentine_rcpt_Srt"/>
</dbReference>
<dbReference type="AlphaFoldDB" id="A0AA39HIR9"/>
<evidence type="ECO:0008006" key="7">
    <source>
        <dbReference type="Google" id="ProtNLM"/>
    </source>
</evidence>
<dbReference type="SUPFAM" id="SSF81321">
    <property type="entry name" value="Family A G protein-coupled receptor-like"/>
    <property type="match status" value="1"/>
</dbReference>
<evidence type="ECO:0000313" key="5">
    <source>
        <dbReference type="EMBL" id="KAK0406642.1"/>
    </source>
</evidence>
<dbReference type="InterPro" id="IPR035500">
    <property type="entry name" value="NHR-like_dom_sf"/>
</dbReference>